<dbReference type="InterPro" id="IPR013094">
    <property type="entry name" value="AB_hydrolase_3"/>
</dbReference>
<evidence type="ECO:0000259" key="2">
    <source>
        <dbReference type="Pfam" id="PF07859"/>
    </source>
</evidence>
<dbReference type="STRING" id="984485.A0A1E4RI00"/>
<proteinExistence type="predicted"/>
<dbReference type="Proteomes" id="UP000095085">
    <property type="component" value="Unassembled WGS sequence"/>
</dbReference>
<dbReference type="PANTHER" id="PTHR48081:SF8">
    <property type="entry name" value="ALPHA_BETA HYDROLASE FOLD-3 DOMAIN-CONTAINING PROTEIN-RELATED"/>
    <property type="match status" value="1"/>
</dbReference>
<dbReference type="GO" id="GO:0016787">
    <property type="term" value="F:hydrolase activity"/>
    <property type="evidence" value="ECO:0007669"/>
    <property type="project" value="UniProtKB-KW"/>
</dbReference>
<gene>
    <name evidence="3" type="ORF">HYPBUDRAFT_110440</name>
</gene>
<evidence type="ECO:0000313" key="3">
    <source>
        <dbReference type="EMBL" id="ODV66745.1"/>
    </source>
</evidence>
<dbReference type="PANTHER" id="PTHR48081">
    <property type="entry name" value="AB HYDROLASE SUPERFAMILY PROTEIN C4A8.06C"/>
    <property type="match status" value="1"/>
</dbReference>
<sequence>MSSYNLQSDYSFAGGIPEPPFKIDKSVSERIDPEYASFFEKHLIQNSNLLYTHRTPLEVTRKGGNVIPGQTPLALDVSSYDIKISRKHTLGEEIPARVFVPASLENSDNRPLFVWYHGGGHVLGNISTENSYCTKVASYSNCVVMTVDYRLAPENPFPAAVHDAFEALMFAYEKPEVLKIDNSRISVGGSSAGGNLAAIVSHKFSNFGSELPPICLQLLVVPVIDNTATVETQPSWRENEFTPQLPAEKMLWYRELYLPNSQDHDNPEASPLFYSDESFKKNPPCLIAAAACDVLRSEAEAYNVKLKKNGVNSDIIIYPGVPHPVMVMDLVLTKGKQLVQDTTRAIKEALYHT</sequence>
<evidence type="ECO:0000313" key="4">
    <source>
        <dbReference type="Proteomes" id="UP000095085"/>
    </source>
</evidence>
<accession>A0A1E4RI00</accession>
<name>A0A1E4RI00_9ASCO</name>
<dbReference type="OrthoDB" id="408631at2759"/>
<dbReference type="AlphaFoldDB" id="A0A1E4RI00"/>
<dbReference type="Pfam" id="PF07859">
    <property type="entry name" value="Abhydrolase_3"/>
    <property type="match status" value="1"/>
</dbReference>
<dbReference type="EMBL" id="KV454542">
    <property type="protein sequence ID" value="ODV66745.1"/>
    <property type="molecule type" value="Genomic_DNA"/>
</dbReference>
<organism evidence="3 4">
    <name type="scientific">Hyphopichia burtonii NRRL Y-1933</name>
    <dbReference type="NCBI Taxonomy" id="984485"/>
    <lineage>
        <taxon>Eukaryota</taxon>
        <taxon>Fungi</taxon>
        <taxon>Dikarya</taxon>
        <taxon>Ascomycota</taxon>
        <taxon>Saccharomycotina</taxon>
        <taxon>Pichiomycetes</taxon>
        <taxon>Debaryomycetaceae</taxon>
        <taxon>Hyphopichia</taxon>
    </lineage>
</organism>
<dbReference type="SUPFAM" id="SSF53474">
    <property type="entry name" value="alpha/beta-Hydrolases"/>
    <property type="match status" value="1"/>
</dbReference>
<dbReference type="InterPro" id="IPR050300">
    <property type="entry name" value="GDXG_lipolytic_enzyme"/>
</dbReference>
<keyword evidence="4" id="KW-1185">Reference proteome</keyword>
<evidence type="ECO:0000256" key="1">
    <source>
        <dbReference type="ARBA" id="ARBA00022801"/>
    </source>
</evidence>
<keyword evidence="1" id="KW-0378">Hydrolase</keyword>
<dbReference type="Gene3D" id="3.40.50.1820">
    <property type="entry name" value="alpha/beta hydrolase"/>
    <property type="match status" value="1"/>
</dbReference>
<dbReference type="RefSeq" id="XP_020075812.1">
    <property type="nucleotide sequence ID" value="XM_020218763.1"/>
</dbReference>
<feature type="domain" description="Alpha/beta hydrolase fold-3" evidence="2">
    <location>
        <begin position="113"/>
        <end position="325"/>
    </location>
</feature>
<dbReference type="GeneID" id="30993313"/>
<dbReference type="InterPro" id="IPR029058">
    <property type="entry name" value="AB_hydrolase_fold"/>
</dbReference>
<reference evidence="4" key="1">
    <citation type="submission" date="2016-05" db="EMBL/GenBank/DDBJ databases">
        <title>Comparative genomics of biotechnologically important yeasts.</title>
        <authorList>
            <consortium name="DOE Joint Genome Institute"/>
            <person name="Riley R."/>
            <person name="Haridas S."/>
            <person name="Wolfe K.H."/>
            <person name="Lopes M.R."/>
            <person name="Hittinger C.T."/>
            <person name="Goker M."/>
            <person name="Salamov A."/>
            <person name="Wisecaver J."/>
            <person name="Long T.M."/>
            <person name="Aerts A.L."/>
            <person name="Barry K."/>
            <person name="Choi C."/>
            <person name="Clum A."/>
            <person name="Coughlan A.Y."/>
            <person name="Deshpande S."/>
            <person name="Douglass A.P."/>
            <person name="Hanson S.J."/>
            <person name="Klenk H.-P."/>
            <person name="Labutti K."/>
            <person name="Lapidus A."/>
            <person name="Lindquist E."/>
            <person name="Lipzen A."/>
            <person name="Meier-Kolthoff J.P."/>
            <person name="Ohm R.A."/>
            <person name="Otillar R.P."/>
            <person name="Pangilinan J."/>
            <person name="Peng Y."/>
            <person name="Rokas A."/>
            <person name="Rosa C.A."/>
            <person name="Scheuner C."/>
            <person name="Sibirny A.A."/>
            <person name="Slot J.C."/>
            <person name="Stielow J.B."/>
            <person name="Sun H."/>
            <person name="Kurtzman C.P."/>
            <person name="Blackwell M."/>
            <person name="Grigoriev I.V."/>
            <person name="Jeffries T.W."/>
        </authorList>
    </citation>
    <scope>NUCLEOTIDE SEQUENCE [LARGE SCALE GENOMIC DNA]</scope>
    <source>
        <strain evidence="4">NRRL Y-1933</strain>
    </source>
</reference>
<protein>
    <recommendedName>
        <fullName evidence="2">Alpha/beta hydrolase fold-3 domain-containing protein</fullName>
    </recommendedName>
</protein>